<dbReference type="GeneID" id="31366259"/>
<evidence type="ECO:0000259" key="2">
    <source>
        <dbReference type="PROSITE" id="PS50217"/>
    </source>
</evidence>
<dbReference type="SUPFAM" id="SSF57959">
    <property type="entry name" value="Leucine zipper domain"/>
    <property type="match status" value="1"/>
</dbReference>
<feature type="region of interest" description="Disordered" evidence="1">
    <location>
        <begin position="190"/>
        <end position="246"/>
    </location>
</feature>
<evidence type="ECO:0000313" key="4">
    <source>
        <dbReference type="Proteomes" id="UP000001396"/>
    </source>
</evidence>
<evidence type="ECO:0000256" key="1">
    <source>
        <dbReference type="SAM" id="MobiDB-lite"/>
    </source>
</evidence>
<protein>
    <submittedName>
        <fullName evidence="3">Putative basic-leucine zipper transcription factor</fullName>
    </submittedName>
</protein>
<dbReference type="InterPro" id="IPR046347">
    <property type="entry name" value="bZIP_sf"/>
</dbReference>
<feature type="compositionally biased region" description="Low complexity" evidence="1">
    <location>
        <begin position="31"/>
        <end position="52"/>
    </location>
</feature>
<dbReference type="InterPro" id="IPR004827">
    <property type="entry name" value="bZIP"/>
</dbReference>
<proteinExistence type="predicted"/>
<accession>D3BS00</accession>
<dbReference type="CDD" id="cd14686">
    <property type="entry name" value="bZIP"/>
    <property type="match status" value="1"/>
</dbReference>
<dbReference type="PANTHER" id="PTHR46007">
    <property type="entry name" value="MEDIATOR OF RNA POLYMERASE II TRANSCRIPTION SUBUNIT 12"/>
    <property type="match status" value="1"/>
</dbReference>
<reference evidence="3 4" key="1">
    <citation type="journal article" date="2011" name="Genome Res.">
        <title>Phylogeny-wide analysis of social amoeba genomes highlights ancient origins for complex intercellular communication.</title>
        <authorList>
            <person name="Heidel A.J."/>
            <person name="Lawal H.M."/>
            <person name="Felder M."/>
            <person name="Schilde C."/>
            <person name="Helps N.R."/>
            <person name="Tunggal B."/>
            <person name="Rivero F."/>
            <person name="John U."/>
            <person name="Schleicher M."/>
            <person name="Eichinger L."/>
            <person name="Platzer M."/>
            <person name="Noegel A.A."/>
            <person name="Schaap P."/>
            <person name="Gloeckner G."/>
        </authorList>
    </citation>
    <scope>NUCLEOTIDE SEQUENCE [LARGE SCALE GENOMIC DNA]</scope>
    <source>
        <strain evidence="4">ATCC 26659 / Pp 5 / PN500</strain>
    </source>
</reference>
<feature type="compositionally biased region" description="Low complexity" evidence="1">
    <location>
        <begin position="59"/>
        <end position="97"/>
    </location>
</feature>
<dbReference type="InParanoid" id="D3BS00"/>
<keyword evidence="4" id="KW-1185">Reference proteome</keyword>
<feature type="compositionally biased region" description="Low complexity" evidence="1">
    <location>
        <begin position="318"/>
        <end position="328"/>
    </location>
</feature>
<feature type="compositionally biased region" description="Low complexity" evidence="1">
    <location>
        <begin position="290"/>
        <end position="308"/>
    </location>
</feature>
<comment type="caution">
    <text evidence="3">The sequence shown here is derived from an EMBL/GenBank/DDBJ whole genome shotgun (WGS) entry which is preliminary data.</text>
</comment>
<name>D3BS00_HETP5</name>
<evidence type="ECO:0000313" key="3">
    <source>
        <dbReference type="EMBL" id="EFA75737.1"/>
    </source>
</evidence>
<dbReference type="EMBL" id="ADBJ01000051">
    <property type="protein sequence ID" value="EFA75737.1"/>
    <property type="molecule type" value="Genomic_DNA"/>
</dbReference>
<dbReference type="GO" id="GO:0016592">
    <property type="term" value="C:mediator complex"/>
    <property type="evidence" value="ECO:0007669"/>
    <property type="project" value="TreeGrafter"/>
</dbReference>
<dbReference type="Gene3D" id="1.20.5.170">
    <property type="match status" value="1"/>
</dbReference>
<dbReference type="PANTHER" id="PTHR46007:SF12">
    <property type="entry name" value="C2H2-TYPE DOMAIN-CONTAINING PROTEIN-RELATED"/>
    <property type="match status" value="1"/>
</dbReference>
<dbReference type="GO" id="GO:0045944">
    <property type="term" value="P:positive regulation of transcription by RNA polymerase II"/>
    <property type="evidence" value="ECO:0007669"/>
    <property type="project" value="TreeGrafter"/>
</dbReference>
<gene>
    <name evidence="3" type="primary">bzpR</name>
    <name evidence="3" type="ORF">PPL_10790</name>
</gene>
<organism evidence="3 4">
    <name type="scientific">Heterostelium pallidum (strain ATCC 26659 / Pp 5 / PN500)</name>
    <name type="common">Cellular slime mold</name>
    <name type="synonym">Polysphondylium pallidum</name>
    <dbReference type="NCBI Taxonomy" id="670386"/>
    <lineage>
        <taxon>Eukaryota</taxon>
        <taxon>Amoebozoa</taxon>
        <taxon>Evosea</taxon>
        <taxon>Eumycetozoa</taxon>
        <taxon>Dictyostelia</taxon>
        <taxon>Acytosteliales</taxon>
        <taxon>Acytosteliaceae</taxon>
        <taxon>Heterostelium</taxon>
    </lineage>
</organism>
<feature type="compositionally biased region" description="Low complexity" evidence="1">
    <location>
        <begin position="348"/>
        <end position="370"/>
    </location>
</feature>
<dbReference type="InterPro" id="IPR051647">
    <property type="entry name" value="Mediator_comp_sub12"/>
</dbReference>
<dbReference type="Proteomes" id="UP000001396">
    <property type="component" value="Unassembled WGS sequence"/>
</dbReference>
<feature type="region of interest" description="Disordered" evidence="1">
    <location>
        <begin position="348"/>
        <end position="401"/>
    </location>
</feature>
<dbReference type="STRING" id="670386.D3BS00"/>
<dbReference type="GO" id="GO:0003713">
    <property type="term" value="F:transcription coactivator activity"/>
    <property type="evidence" value="ECO:0007669"/>
    <property type="project" value="TreeGrafter"/>
</dbReference>
<dbReference type="RefSeq" id="XP_020427871.1">
    <property type="nucleotide sequence ID" value="XM_020581555.1"/>
</dbReference>
<feature type="domain" description="BZIP" evidence="2">
    <location>
        <begin position="374"/>
        <end position="424"/>
    </location>
</feature>
<dbReference type="AlphaFoldDB" id="D3BS00"/>
<sequence>MDQYSIQQQLQQLQQQQNIDSVLLNWNYGSPPQQQQQPQYTQQQQQQQQQQPLPLHLPSNSGGSNNVNLNINSNSNNNTNNNSNNNSNNNNSNSSNQNVASFISQLNQMQQQQPDFSSIYNQAVPVVSSPPQLSSPVIVGDIAMMIQHQQEQFKQKLNENINQYLSDDQVQFLFLQEQKSLLKQILECPTTTTTNNNSTPPVNSSTPPTNYIQQQQQQTPPQPQPYINNTNPFYIPSQQTQQQRQQQQQQQQQQITQQQQQVLLQNQQQIPQQSQQQQQQINQQQITQQPQQQQQQKSQQPQQQQQQNVSNFSPQPPMQSQQQQYNQQQEDLFQKQIKLLQSQIQQPCQQQQQHQQQVDSSPAISSSTSSPRDDQPHSTRKPRSSQSSKEYRRKKKDHIAEVEQKVKELQLENERLARENNVMKTVTVSDIMKPDDFHEILLEVQQLLVKLAETVINNEKNERAVESLLQFSSFSSQLRSTVVEREIEKVIHPFTQGKLAVMGYKASVESSVICGKPMHRQAIVECDFNLMKILTPVQLAKLIVRHNSVPFYDIALVDAVTKVWTTLHNKNQNNKETLVQKLLPNETGRSQFFESIVKNNQQAKQLKAETLQSIYENLYQNMCNTSSTLNNNNSNNNNNNNKEQHSSSSPPYDDSD</sequence>
<dbReference type="PROSITE" id="PS50217">
    <property type="entry name" value="BZIP"/>
    <property type="match status" value="1"/>
</dbReference>
<dbReference type="GO" id="GO:0003700">
    <property type="term" value="F:DNA-binding transcription factor activity"/>
    <property type="evidence" value="ECO:0007669"/>
    <property type="project" value="InterPro"/>
</dbReference>
<feature type="region of interest" description="Disordered" evidence="1">
    <location>
        <begin position="290"/>
        <end position="328"/>
    </location>
</feature>
<feature type="region of interest" description="Disordered" evidence="1">
    <location>
        <begin position="25"/>
        <end position="97"/>
    </location>
</feature>
<feature type="region of interest" description="Disordered" evidence="1">
    <location>
        <begin position="626"/>
        <end position="656"/>
    </location>
</feature>